<proteinExistence type="predicted"/>
<accession>A0A5S6Q7C3</accession>
<evidence type="ECO:0000313" key="1">
    <source>
        <dbReference type="Proteomes" id="UP000046395"/>
    </source>
</evidence>
<name>A0A5S6Q7C3_TRIMR</name>
<organism evidence="1 2">
    <name type="scientific">Trichuris muris</name>
    <name type="common">Mouse whipworm</name>
    <dbReference type="NCBI Taxonomy" id="70415"/>
    <lineage>
        <taxon>Eukaryota</taxon>
        <taxon>Metazoa</taxon>
        <taxon>Ecdysozoa</taxon>
        <taxon>Nematoda</taxon>
        <taxon>Enoplea</taxon>
        <taxon>Dorylaimia</taxon>
        <taxon>Trichinellida</taxon>
        <taxon>Trichuridae</taxon>
        <taxon>Trichuris</taxon>
    </lineage>
</organism>
<reference evidence="2" key="1">
    <citation type="submission" date="2019-12" db="UniProtKB">
        <authorList>
            <consortium name="WormBaseParasite"/>
        </authorList>
    </citation>
    <scope>IDENTIFICATION</scope>
</reference>
<dbReference type="Proteomes" id="UP000046395">
    <property type="component" value="Unassembled WGS sequence"/>
</dbReference>
<dbReference type="WBParaSite" id="TMUE_1000003206.1">
    <property type="protein sequence ID" value="TMUE_1000003206.1"/>
    <property type="gene ID" value="WBGene00302467"/>
</dbReference>
<evidence type="ECO:0000313" key="2">
    <source>
        <dbReference type="WBParaSite" id="TMUE_1000003206.1"/>
    </source>
</evidence>
<dbReference type="AlphaFoldDB" id="A0A5S6Q7C3"/>
<sequence length="157" mass="18231">MDVKAQRRKLRQCLERLRCQRECLTGLMELRRSRAEQPLLAVLDGAEQAEAEFERKYAFTLASIDRLEEKLKRISETLANKSQARQQPKQQADIWAYLMSLLFGRDKDFSMAISTDTLIARRRSWDRFATLGWEDPCASVPSPFWTFPSENGSRLGE</sequence>
<protein>
    <submittedName>
        <fullName evidence="2">Uncharacterized protein</fullName>
    </submittedName>
</protein>
<keyword evidence="1" id="KW-1185">Reference proteome</keyword>